<gene>
    <name evidence="1" type="ORF">PPRIM_AZ9-3.1.T0670168</name>
</gene>
<proteinExistence type="predicted"/>
<accession>A0A8S1MXU0</accession>
<name>A0A8S1MXU0_PARPR</name>
<comment type="caution">
    <text evidence="1">The sequence shown here is derived from an EMBL/GenBank/DDBJ whole genome shotgun (WGS) entry which is preliminary data.</text>
</comment>
<dbReference type="Proteomes" id="UP000688137">
    <property type="component" value="Unassembled WGS sequence"/>
</dbReference>
<evidence type="ECO:0000313" key="1">
    <source>
        <dbReference type="EMBL" id="CAD8082266.1"/>
    </source>
</evidence>
<evidence type="ECO:0000313" key="2">
    <source>
        <dbReference type="Proteomes" id="UP000688137"/>
    </source>
</evidence>
<dbReference type="EMBL" id="CAJJDM010000070">
    <property type="protein sequence ID" value="CAD8082266.1"/>
    <property type="molecule type" value="Genomic_DNA"/>
</dbReference>
<dbReference type="AlphaFoldDB" id="A0A8S1MXU0"/>
<organism evidence="1 2">
    <name type="scientific">Paramecium primaurelia</name>
    <dbReference type="NCBI Taxonomy" id="5886"/>
    <lineage>
        <taxon>Eukaryota</taxon>
        <taxon>Sar</taxon>
        <taxon>Alveolata</taxon>
        <taxon>Ciliophora</taxon>
        <taxon>Intramacronucleata</taxon>
        <taxon>Oligohymenophorea</taxon>
        <taxon>Peniculida</taxon>
        <taxon>Parameciidae</taxon>
        <taxon>Paramecium</taxon>
    </lineage>
</organism>
<sequence length="133" mass="16599">MKKQFKNLLKYQILKQYHLFIQKKIIQKIIIRFYQRLDDGRIVDKFKNIQRFMNKLFIIIVKQKNENVQLNVQDISKQILMIIYNQHSLQKLIIYQINNIYSFKNQRDLELFKNRRKNMEFQQHLKLMLILIR</sequence>
<keyword evidence="2" id="KW-1185">Reference proteome</keyword>
<protein>
    <submittedName>
        <fullName evidence="1">Uncharacterized protein</fullName>
    </submittedName>
</protein>
<reference evidence="1" key="1">
    <citation type="submission" date="2021-01" db="EMBL/GenBank/DDBJ databases">
        <authorList>
            <consortium name="Genoscope - CEA"/>
            <person name="William W."/>
        </authorList>
    </citation>
    <scope>NUCLEOTIDE SEQUENCE</scope>
</reference>